<evidence type="ECO:0000259" key="1">
    <source>
        <dbReference type="PROSITE" id="PS50056"/>
    </source>
</evidence>
<dbReference type="SUPFAM" id="SSF52799">
    <property type="entry name" value="(Phosphotyrosine protein) phosphatases II"/>
    <property type="match status" value="1"/>
</dbReference>
<dbReference type="Proteomes" id="UP000018542">
    <property type="component" value="Chromosome"/>
</dbReference>
<dbReference type="PATRIC" id="fig|1029756.8.peg.2236"/>
<evidence type="ECO:0000313" key="3">
    <source>
        <dbReference type="Proteomes" id="UP000018542"/>
    </source>
</evidence>
<evidence type="ECO:0000313" key="2">
    <source>
        <dbReference type="EMBL" id="AHB48766.1"/>
    </source>
</evidence>
<gene>
    <name evidence="2" type="ORF">W911_10750</name>
</gene>
<protein>
    <submittedName>
        <fullName evidence="2">Protein tyrosine phosphatase</fullName>
    </submittedName>
</protein>
<dbReference type="KEGG" id="hni:W911_10750"/>
<proteinExistence type="predicted"/>
<feature type="domain" description="Tyrosine specific protein phosphatases" evidence="1">
    <location>
        <begin position="143"/>
        <end position="193"/>
    </location>
</feature>
<dbReference type="InterPro" id="IPR029021">
    <property type="entry name" value="Prot-tyrosine_phosphatase-like"/>
</dbReference>
<dbReference type="Gene3D" id="3.90.190.10">
    <property type="entry name" value="Protein tyrosine phosphatase superfamily"/>
    <property type="match status" value="1"/>
</dbReference>
<dbReference type="HOGENOM" id="CLU_086339_0_0_5"/>
<dbReference type="InterPro" id="IPR000387">
    <property type="entry name" value="Tyr_Pase_dom"/>
</dbReference>
<dbReference type="EMBL" id="CP006912">
    <property type="protein sequence ID" value="AHB48766.1"/>
    <property type="molecule type" value="Genomic_DNA"/>
</dbReference>
<reference evidence="2 3" key="1">
    <citation type="journal article" date="2014" name="Genome Announc.">
        <title>Complete Genome Sequence of Hyphomicrobium nitrativorans Strain NL23, a Denitrifying Bacterium Isolated from Biofilm of a Methanol-Fed Denitrification System Treating Seawater at the Montreal Biodome.</title>
        <authorList>
            <person name="Martineau C."/>
            <person name="Villeneuve C."/>
            <person name="Mauffrey F."/>
            <person name="Villemur R."/>
        </authorList>
    </citation>
    <scope>NUCLEOTIDE SEQUENCE [LARGE SCALE GENOMIC DNA]</scope>
    <source>
        <strain evidence="2">NL23</strain>
    </source>
</reference>
<dbReference type="InterPro" id="IPR055214">
    <property type="entry name" value="PTP-NADK"/>
</dbReference>
<dbReference type="PROSITE" id="PS50056">
    <property type="entry name" value="TYR_PHOSPHATASE_2"/>
    <property type="match status" value="1"/>
</dbReference>
<name>V5SCY5_9HYPH</name>
<accession>V5SCY5</accession>
<dbReference type="STRING" id="1029756.W911_10750"/>
<organism evidence="2 3">
    <name type="scientific">Hyphomicrobium nitrativorans NL23</name>
    <dbReference type="NCBI Taxonomy" id="1029756"/>
    <lineage>
        <taxon>Bacteria</taxon>
        <taxon>Pseudomonadati</taxon>
        <taxon>Pseudomonadota</taxon>
        <taxon>Alphaproteobacteria</taxon>
        <taxon>Hyphomicrobiales</taxon>
        <taxon>Hyphomicrobiaceae</taxon>
        <taxon>Hyphomicrobium</taxon>
    </lineage>
</organism>
<keyword evidence="3" id="KW-1185">Reference proteome</keyword>
<dbReference type="AlphaFoldDB" id="V5SCY5"/>
<dbReference type="Pfam" id="PF22741">
    <property type="entry name" value="PTP-NADK"/>
    <property type="match status" value="1"/>
</dbReference>
<dbReference type="RefSeq" id="WP_023787502.1">
    <property type="nucleotide sequence ID" value="NC_022997.1"/>
</dbReference>
<sequence>MPEYTRRIKRALRRKAWAGFDALVSVFPVSWRERAEPYARYLDMLVLDHLVVRLAFPNRHRLSDEAWRAAQPLPHQVRDFARRGVKTVVNLRAQPQSSSYLYEAAACRKAGLKLVDYRIRSRAAPSREEVLGARDLFAALEYPILIHCKSGADRAGLMSALYMHTRQGVPIAEARHQLSLKYGHIRQADTGVLDDFFDAYVAYAEKTPVDFYTWVETVYDPEQLTAEHHSKRWANRLVDTVFRRE</sequence>